<protein>
    <submittedName>
        <fullName evidence="1">Uncharacterized protein</fullName>
    </submittedName>
</protein>
<dbReference type="VEuPathDB" id="FungiDB:PSHT_10463"/>
<accession>A0A2S4U9T0</accession>
<dbReference type="PANTHER" id="PTHR33069:SF3">
    <property type="entry name" value="DYNEIN HEAVY CHAIN TAIL DOMAIN-CONTAINING PROTEIN"/>
    <property type="match status" value="1"/>
</dbReference>
<evidence type="ECO:0000313" key="1">
    <source>
        <dbReference type="EMBL" id="POV94032.1"/>
    </source>
</evidence>
<organism evidence="1 2">
    <name type="scientific">Puccinia striiformis</name>
    <dbReference type="NCBI Taxonomy" id="27350"/>
    <lineage>
        <taxon>Eukaryota</taxon>
        <taxon>Fungi</taxon>
        <taxon>Dikarya</taxon>
        <taxon>Basidiomycota</taxon>
        <taxon>Pucciniomycotina</taxon>
        <taxon>Pucciniomycetes</taxon>
        <taxon>Pucciniales</taxon>
        <taxon>Pucciniaceae</taxon>
        <taxon>Puccinia</taxon>
    </lineage>
</organism>
<dbReference type="Proteomes" id="UP000239156">
    <property type="component" value="Unassembled WGS sequence"/>
</dbReference>
<evidence type="ECO:0000313" key="2">
    <source>
        <dbReference type="Proteomes" id="UP000239156"/>
    </source>
</evidence>
<dbReference type="AlphaFoldDB" id="A0A2S4U9T0"/>
<name>A0A2S4U9T0_9BASI</name>
<gene>
    <name evidence="1" type="ORF">PSTT_17057</name>
</gene>
<dbReference type="PANTHER" id="PTHR33069">
    <property type="entry name" value="CHROMOSOME 7, WHOLE GENOME SHOTGUN SEQUENCE-RELATED"/>
    <property type="match status" value="1"/>
</dbReference>
<reference evidence="1" key="1">
    <citation type="submission" date="2017-12" db="EMBL/GenBank/DDBJ databases">
        <title>Gene loss provides genomic basis for host adaptation in cereal stripe rust fungi.</title>
        <authorList>
            <person name="Xia C."/>
        </authorList>
    </citation>
    <scope>NUCLEOTIDE SEQUENCE [LARGE SCALE GENOMIC DNA]</scope>
    <source>
        <strain evidence="1">93-210</strain>
    </source>
</reference>
<sequence>MSESSPSTPISTSEPMEIPELRFRQQGPLPDPFPKELVMTGFRCLMRKLYYNDSGLAGVSAQEPFTSSTVVIDKISNLNGIISNHELFSEFLPRLGRQLDILSRLLDVEDFQNNPESALNLLLEFQPEFDNNVTQITSAVALICPRPLHTSDRADDQQLRELKSYWLNKLAIYFLGLDLYIYWTCHWACNHMQRLNLCMINKCADDGDSGPPMFLIRPARSLINTTINFISRSELDDVKEDWERAVRSMNEQLNKAIAGLGRLSGLVNILPRYRVQHIFHVPIIDLTELLMTMIKLSRIFFNKLLGSEMNRKSSSGCTEMNSKQLKCLCVSAEQVAADLDKLENILYGAETDAATDLIRTGEWNLTRVAESLASRFEAPMILILLYIVHPIPETQLDLNNYKSWFATWNTQFTLVINRFKYFAKLPT</sequence>
<dbReference type="VEuPathDB" id="FungiDB:PSTT_17057"/>
<dbReference type="EMBL" id="PKSL01000465">
    <property type="protein sequence ID" value="POV94032.1"/>
    <property type="molecule type" value="Genomic_DNA"/>
</dbReference>
<comment type="caution">
    <text evidence="1">The sequence shown here is derived from an EMBL/GenBank/DDBJ whole genome shotgun (WGS) entry which is preliminary data.</text>
</comment>
<keyword evidence="2" id="KW-1185">Reference proteome</keyword>
<proteinExistence type="predicted"/>